<keyword evidence="14" id="KW-0449">Lipoprotein</keyword>
<evidence type="ECO:0000256" key="10">
    <source>
        <dbReference type="ARBA" id="ARBA00023114"/>
    </source>
</evidence>
<keyword evidence="8" id="KW-0625">Polysaccharide transport</keyword>
<sequence length="331" mass="36560">MKILFIIMFILTSSISANEATTGLETTQASKENNEVKALNEKPVKEYLLGNGDVIKVSIYGIFRAERTLIINSHGYISFLLTGPVKASGKSINSLREEIELIIRKKRKHIIISVVPISFNSQSYTIGGQIKFPGKKVLNGNVSILQAIADAGGFKSGEFRNSTVDLADLQHAFLMREGKQLEVDFTALVLEGKTKYDIKLRNGDYLHIPSALSKKVYTLGEVNYPRQIMYLNRLTLLQAITESRGIKEYASPNVVIIRGSLSNPEKLIFNMNDILHGKTADVLLKPGDIVFVPEDSSADLQRLVKVAIRAFVQTVASSAAANAIDDNYQNN</sequence>
<dbReference type="EMBL" id="CP117812">
    <property type="protein sequence ID" value="WDE98558.1"/>
    <property type="molecule type" value="Genomic_DNA"/>
</dbReference>
<evidence type="ECO:0000313" key="18">
    <source>
        <dbReference type="EMBL" id="WDE98558.1"/>
    </source>
</evidence>
<feature type="signal peptide" evidence="15">
    <location>
        <begin position="1"/>
        <end position="19"/>
    </location>
</feature>
<dbReference type="Pfam" id="PF22461">
    <property type="entry name" value="SLBB_2"/>
    <property type="match status" value="1"/>
</dbReference>
<comment type="similarity">
    <text evidence="2">Belongs to the BexD/CtrA/VexA family.</text>
</comment>
<gene>
    <name evidence="18" type="ORF">PQO03_11980</name>
</gene>
<dbReference type="InterPro" id="IPR054765">
    <property type="entry name" value="SLBB_dom"/>
</dbReference>
<accession>A0ABY7VZ68</accession>
<evidence type="ECO:0000256" key="9">
    <source>
        <dbReference type="ARBA" id="ARBA00023065"/>
    </source>
</evidence>
<proteinExistence type="inferred from homology"/>
<evidence type="ECO:0000313" key="19">
    <source>
        <dbReference type="Proteomes" id="UP001214250"/>
    </source>
</evidence>
<comment type="subcellular location">
    <subcellularLocation>
        <location evidence="1">Cell outer membrane</location>
        <topology evidence="1">Multi-pass membrane protein</topology>
    </subcellularLocation>
</comment>
<evidence type="ECO:0000256" key="13">
    <source>
        <dbReference type="ARBA" id="ARBA00023237"/>
    </source>
</evidence>
<evidence type="ECO:0000256" key="1">
    <source>
        <dbReference type="ARBA" id="ARBA00004571"/>
    </source>
</evidence>
<evidence type="ECO:0000256" key="12">
    <source>
        <dbReference type="ARBA" id="ARBA00023139"/>
    </source>
</evidence>
<evidence type="ECO:0000256" key="8">
    <source>
        <dbReference type="ARBA" id="ARBA00023047"/>
    </source>
</evidence>
<keyword evidence="11" id="KW-0472">Membrane</keyword>
<keyword evidence="7 15" id="KW-0732">Signal</keyword>
<dbReference type="PANTHER" id="PTHR33619">
    <property type="entry name" value="POLYSACCHARIDE EXPORT PROTEIN GFCE-RELATED"/>
    <property type="match status" value="1"/>
</dbReference>
<evidence type="ECO:0000256" key="7">
    <source>
        <dbReference type="ARBA" id="ARBA00022729"/>
    </source>
</evidence>
<keyword evidence="6" id="KW-0812">Transmembrane</keyword>
<feature type="chain" id="PRO_5047116288" evidence="15">
    <location>
        <begin position="20"/>
        <end position="331"/>
    </location>
</feature>
<dbReference type="RefSeq" id="WP_274153429.1">
    <property type="nucleotide sequence ID" value="NZ_CP117812.1"/>
</dbReference>
<dbReference type="Proteomes" id="UP001214250">
    <property type="component" value="Chromosome 2"/>
</dbReference>
<keyword evidence="10" id="KW-0626">Porin</keyword>
<keyword evidence="4" id="KW-1134">Transmembrane beta strand</keyword>
<evidence type="ECO:0000256" key="15">
    <source>
        <dbReference type="SAM" id="SignalP"/>
    </source>
</evidence>
<feature type="domain" description="SLBB" evidence="17">
    <location>
        <begin position="214"/>
        <end position="292"/>
    </location>
</feature>
<dbReference type="InterPro" id="IPR003715">
    <property type="entry name" value="Poly_export_N"/>
</dbReference>
<evidence type="ECO:0000259" key="17">
    <source>
        <dbReference type="Pfam" id="PF22461"/>
    </source>
</evidence>
<evidence type="ECO:0000256" key="4">
    <source>
        <dbReference type="ARBA" id="ARBA00022452"/>
    </source>
</evidence>
<reference evidence="18 19" key="1">
    <citation type="submission" date="2023-02" db="EMBL/GenBank/DDBJ databases">
        <title>Genome sequence of Lentisphaera profundi SAORIC-696.</title>
        <authorList>
            <person name="Kim e."/>
            <person name="Cho J.-C."/>
            <person name="Choi A."/>
            <person name="Kang I."/>
        </authorList>
    </citation>
    <scope>NUCLEOTIDE SEQUENCE [LARGE SCALE GENOMIC DNA]</scope>
    <source>
        <strain evidence="18 19">SAORIC-696</strain>
    </source>
</reference>
<evidence type="ECO:0000256" key="11">
    <source>
        <dbReference type="ARBA" id="ARBA00023136"/>
    </source>
</evidence>
<dbReference type="Pfam" id="PF02563">
    <property type="entry name" value="Poly_export"/>
    <property type="match status" value="1"/>
</dbReference>
<evidence type="ECO:0000256" key="3">
    <source>
        <dbReference type="ARBA" id="ARBA00022448"/>
    </source>
</evidence>
<evidence type="ECO:0000256" key="5">
    <source>
        <dbReference type="ARBA" id="ARBA00022597"/>
    </source>
</evidence>
<keyword evidence="5" id="KW-0762">Sugar transport</keyword>
<keyword evidence="12" id="KW-0564">Palmitate</keyword>
<dbReference type="PANTHER" id="PTHR33619:SF3">
    <property type="entry name" value="POLYSACCHARIDE EXPORT PROTEIN GFCE-RELATED"/>
    <property type="match status" value="1"/>
</dbReference>
<keyword evidence="13" id="KW-0998">Cell outer membrane</keyword>
<evidence type="ECO:0000256" key="14">
    <source>
        <dbReference type="ARBA" id="ARBA00023288"/>
    </source>
</evidence>
<name>A0ABY7VZ68_9BACT</name>
<evidence type="ECO:0000256" key="6">
    <source>
        <dbReference type="ARBA" id="ARBA00022692"/>
    </source>
</evidence>
<evidence type="ECO:0000259" key="16">
    <source>
        <dbReference type="Pfam" id="PF02563"/>
    </source>
</evidence>
<keyword evidence="3" id="KW-0813">Transport</keyword>
<evidence type="ECO:0000256" key="2">
    <source>
        <dbReference type="ARBA" id="ARBA00009450"/>
    </source>
</evidence>
<keyword evidence="9" id="KW-0406">Ion transport</keyword>
<feature type="domain" description="Polysaccharide export protein N-terminal" evidence="16">
    <location>
        <begin position="43"/>
        <end position="105"/>
    </location>
</feature>
<protein>
    <submittedName>
        <fullName evidence="18">Polysaccharide biosynthesis/export family protein</fullName>
    </submittedName>
</protein>
<dbReference type="Gene3D" id="3.10.560.10">
    <property type="entry name" value="Outer membrane lipoprotein wza domain like"/>
    <property type="match status" value="2"/>
</dbReference>
<organism evidence="18 19">
    <name type="scientific">Lentisphaera profundi</name>
    <dbReference type="NCBI Taxonomy" id="1658616"/>
    <lineage>
        <taxon>Bacteria</taxon>
        <taxon>Pseudomonadati</taxon>
        <taxon>Lentisphaerota</taxon>
        <taxon>Lentisphaeria</taxon>
        <taxon>Lentisphaerales</taxon>
        <taxon>Lentisphaeraceae</taxon>
        <taxon>Lentisphaera</taxon>
    </lineage>
</organism>
<dbReference type="InterPro" id="IPR049712">
    <property type="entry name" value="Poly_export"/>
</dbReference>
<keyword evidence="19" id="KW-1185">Reference proteome</keyword>